<dbReference type="Pfam" id="PF02518">
    <property type="entry name" value="HATPase_c"/>
    <property type="match status" value="1"/>
</dbReference>
<keyword evidence="9" id="KW-1133">Transmembrane helix</keyword>
<keyword evidence="9" id="KW-0472">Membrane</keyword>
<dbReference type="RefSeq" id="WP_143417733.1">
    <property type="nucleotide sequence ID" value="NZ_VJXR01000013.1"/>
</dbReference>
<keyword evidence="8" id="KW-0902">Two-component regulatory system</keyword>
<name>A0A552WU62_9MICO</name>
<keyword evidence="13" id="KW-1185">Reference proteome</keyword>
<dbReference type="GO" id="GO:0000155">
    <property type="term" value="F:phosphorelay sensor kinase activity"/>
    <property type="evidence" value="ECO:0007669"/>
    <property type="project" value="InterPro"/>
</dbReference>
<feature type="domain" description="Histidine kinase/HSP90-like ATPase" evidence="10">
    <location>
        <begin position="296"/>
        <end position="380"/>
    </location>
</feature>
<evidence type="ECO:0000256" key="7">
    <source>
        <dbReference type="ARBA" id="ARBA00022840"/>
    </source>
</evidence>
<keyword evidence="9" id="KW-0812">Transmembrane</keyword>
<evidence type="ECO:0000256" key="4">
    <source>
        <dbReference type="ARBA" id="ARBA00022679"/>
    </source>
</evidence>
<dbReference type="PANTHER" id="PTHR24421">
    <property type="entry name" value="NITRATE/NITRITE SENSOR PROTEIN NARX-RELATED"/>
    <property type="match status" value="1"/>
</dbReference>
<dbReference type="Gene3D" id="3.30.565.10">
    <property type="entry name" value="Histidine kinase-like ATPase, C-terminal domain"/>
    <property type="match status" value="1"/>
</dbReference>
<sequence>MEHTRREQLQDVGVAALVAVLGLVEVWLPMESVYGSGSPVVSSVGIVAFAVLLSQRRIRPRLALAALAVWPVFGVLTGGSLQVLFLGQLVPMLVLVYSLARHAPGRLRWLTAIAMAVLLVVADLFLPLLRDPGELVFHWGAVTLAYLCGHGLRASADRAAAAAVRAHQAETEARERAAAAVAEERARIARELHDIVAHAVGVIVVQAGAAEQVVEEDPAFARRALAAIRSTGAGALTEMRRMVHMLRELEPVGAFTPQPGVDALPELVGAVRESGLEVDVEVTGERTPLAAGLDLTAYRIVQEALTNVRRHSVAERARVALHFGEADLRIRVSDGGPARAAEGEPGHGIVGMRERAALFGGTLTVTSAPGFTVDAVLPLEVA</sequence>
<comment type="catalytic activity">
    <reaction evidence="1">
        <text>ATP + protein L-histidine = ADP + protein N-phospho-L-histidine.</text>
        <dbReference type="EC" id="2.7.13.3"/>
    </reaction>
</comment>
<evidence type="ECO:0000256" key="2">
    <source>
        <dbReference type="ARBA" id="ARBA00012438"/>
    </source>
</evidence>
<protein>
    <recommendedName>
        <fullName evidence="2">histidine kinase</fullName>
        <ecNumber evidence="2">2.7.13.3</ecNumber>
    </recommendedName>
</protein>
<proteinExistence type="predicted"/>
<evidence type="ECO:0000256" key="6">
    <source>
        <dbReference type="ARBA" id="ARBA00022777"/>
    </source>
</evidence>
<feature type="transmembrane region" description="Helical" evidence="9">
    <location>
        <begin position="83"/>
        <end position="100"/>
    </location>
</feature>
<evidence type="ECO:0000259" key="10">
    <source>
        <dbReference type="Pfam" id="PF02518"/>
    </source>
</evidence>
<feature type="domain" description="Signal transduction histidine kinase subgroup 3 dimerisation and phosphoacceptor" evidence="11">
    <location>
        <begin position="184"/>
        <end position="248"/>
    </location>
</feature>
<dbReference type="AlphaFoldDB" id="A0A552WU62"/>
<dbReference type="InterPro" id="IPR036890">
    <property type="entry name" value="HATPase_C_sf"/>
</dbReference>
<dbReference type="SUPFAM" id="SSF55874">
    <property type="entry name" value="ATPase domain of HSP90 chaperone/DNA topoisomerase II/histidine kinase"/>
    <property type="match status" value="1"/>
</dbReference>
<evidence type="ECO:0000256" key="1">
    <source>
        <dbReference type="ARBA" id="ARBA00000085"/>
    </source>
</evidence>
<dbReference type="Gene3D" id="1.20.5.1930">
    <property type="match status" value="1"/>
</dbReference>
<dbReference type="Proteomes" id="UP000318693">
    <property type="component" value="Unassembled WGS sequence"/>
</dbReference>
<keyword evidence="3" id="KW-0597">Phosphoprotein</keyword>
<evidence type="ECO:0000256" key="9">
    <source>
        <dbReference type="SAM" id="Phobius"/>
    </source>
</evidence>
<evidence type="ECO:0000313" key="13">
    <source>
        <dbReference type="Proteomes" id="UP000318693"/>
    </source>
</evidence>
<reference evidence="12 13" key="1">
    <citation type="submission" date="2019-07" db="EMBL/GenBank/DDBJ databases">
        <title>Georgenia wutianyii sp. nov. and Georgenia *** sp. nov. isolated from plateau pika (Ochotona curzoniae) in the Qinghai-Tibet plateau of China.</title>
        <authorList>
            <person name="Tian Z."/>
        </authorList>
    </citation>
    <scope>NUCLEOTIDE SEQUENCE [LARGE SCALE GENOMIC DNA]</scope>
    <source>
        <strain evidence="12 13">Z446</strain>
    </source>
</reference>
<keyword evidence="7" id="KW-0067">ATP-binding</keyword>
<feature type="transmembrane region" description="Helical" evidence="9">
    <location>
        <begin position="36"/>
        <end position="54"/>
    </location>
</feature>
<evidence type="ECO:0000256" key="8">
    <source>
        <dbReference type="ARBA" id="ARBA00023012"/>
    </source>
</evidence>
<keyword evidence="6 12" id="KW-0418">Kinase</keyword>
<feature type="transmembrane region" description="Helical" evidence="9">
    <location>
        <begin position="12"/>
        <end position="30"/>
    </location>
</feature>
<keyword evidence="5" id="KW-0547">Nucleotide-binding</keyword>
<dbReference type="GO" id="GO:0016020">
    <property type="term" value="C:membrane"/>
    <property type="evidence" value="ECO:0007669"/>
    <property type="project" value="InterPro"/>
</dbReference>
<dbReference type="PANTHER" id="PTHR24421:SF10">
    <property type="entry name" value="NITRATE_NITRITE SENSOR PROTEIN NARQ"/>
    <property type="match status" value="1"/>
</dbReference>
<feature type="transmembrane region" description="Helical" evidence="9">
    <location>
        <begin position="61"/>
        <end position="77"/>
    </location>
</feature>
<dbReference type="InterPro" id="IPR003594">
    <property type="entry name" value="HATPase_dom"/>
</dbReference>
<dbReference type="Pfam" id="PF07730">
    <property type="entry name" value="HisKA_3"/>
    <property type="match status" value="1"/>
</dbReference>
<dbReference type="EC" id="2.7.13.3" evidence="2"/>
<dbReference type="InterPro" id="IPR011712">
    <property type="entry name" value="Sig_transdc_His_kin_sub3_dim/P"/>
</dbReference>
<dbReference type="EMBL" id="VJXR01000013">
    <property type="protein sequence ID" value="TRW46099.1"/>
    <property type="molecule type" value="Genomic_DNA"/>
</dbReference>
<evidence type="ECO:0000259" key="11">
    <source>
        <dbReference type="Pfam" id="PF07730"/>
    </source>
</evidence>
<keyword evidence="4" id="KW-0808">Transferase</keyword>
<dbReference type="CDD" id="cd16917">
    <property type="entry name" value="HATPase_UhpB-NarQ-NarX-like"/>
    <property type="match status" value="1"/>
</dbReference>
<organism evidence="12 13">
    <name type="scientific">Georgenia yuyongxinii</name>
    <dbReference type="NCBI Taxonomy" id="2589797"/>
    <lineage>
        <taxon>Bacteria</taxon>
        <taxon>Bacillati</taxon>
        <taxon>Actinomycetota</taxon>
        <taxon>Actinomycetes</taxon>
        <taxon>Micrococcales</taxon>
        <taxon>Bogoriellaceae</taxon>
        <taxon>Georgenia</taxon>
    </lineage>
</organism>
<gene>
    <name evidence="12" type="ORF">FJ693_06570</name>
</gene>
<accession>A0A552WU62</accession>
<dbReference type="InterPro" id="IPR050482">
    <property type="entry name" value="Sensor_HK_TwoCompSys"/>
</dbReference>
<dbReference type="GO" id="GO:0005524">
    <property type="term" value="F:ATP binding"/>
    <property type="evidence" value="ECO:0007669"/>
    <property type="project" value="UniProtKB-KW"/>
</dbReference>
<evidence type="ECO:0000313" key="12">
    <source>
        <dbReference type="EMBL" id="TRW46099.1"/>
    </source>
</evidence>
<dbReference type="GO" id="GO:0046983">
    <property type="term" value="F:protein dimerization activity"/>
    <property type="evidence" value="ECO:0007669"/>
    <property type="project" value="InterPro"/>
</dbReference>
<evidence type="ECO:0000256" key="5">
    <source>
        <dbReference type="ARBA" id="ARBA00022741"/>
    </source>
</evidence>
<feature type="transmembrane region" description="Helical" evidence="9">
    <location>
        <begin position="107"/>
        <end position="129"/>
    </location>
</feature>
<evidence type="ECO:0000256" key="3">
    <source>
        <dbReference type="ARBA" id="ARBA00022553"/>
    </source>
</evidence>
<comment type="caution">
    <text evidence="12">The sequence shown here is derived from an EMBL/GenBank/DDBJ whole genome shotgun (WGS) entry which is preliminary data.</text>
</comment>